<keyword evidence="3" id="KW-1185">Reference proteome</keyword>
<comment type="caution">
    <text evidence="2">The sequence shown here is derived from an EMBL/GenBank/DDBJ whole genome shotgun (WGS) entry which is preliminary data.</text>
</comment>
<gene>
    <name evidence="2" type="ORF">ACFPEL_22795</name>
</gene>
<dbReference type="Pfam" id="PF00550">
    <property type="entry name" value="PP-binding"/>
    <property type="match status" value="1"/>
</dbReference>
<evidence type="ECO:0000259" key="1">
    <source>
        <dbReference type="Pfam" id="PF00550"/>
    </source>
</evidence>
<feature type="domain" description="Carrier" evidence="1">
    <location>
        <begin position="26"/>
        <end position="75"/>
    </location>
</feature>
<dbReference type="InterPro" id="IPR036736">
    <property type="entry name" value="ACP-like_sf"/>
</dbReference>
<dbReference type="Gene3D" id="1.10.1200.10">
    <property type="entry name" value="ACP-like"/>
    <property type="match status" value="1"/>
</dbReference>
<dbReference type="InterPro" id="IPR009081">
    <property type="entry name" value="PP-bd_ACP"/>
</dbReference>
<dbReference type="SUPFAM" id="SSF47336">
    <property type="entry name" value="ACP-like"/>
    <property type="match status" value="1"/>
</dbReference>
<evidence type="ECO:0000313" key="2">
    <source>
        <dbReference type="EMBL" id="MFC4835255.1"/>
    </source>
</evidence>
<dbReference type="Proteomes" id="UP001595909">
    <property type="component" value="Unassembled WGS sequence"/>
</dbReference>
<reference evidence="3" key="1">
    <citation type="journal article" date="2019" name="Int. J. Syst. Evol. Microbiol.">
        <title>The Global Catalogue of Microorganisms (GCM) 10K type strain sequencing project: providing services to taxonomists for standard genome sequencing and annotation.</title>
        <authorList>
            <consortium name="The Broad Institute Genomics Platform"/>
            <consortium name="The Broad Institute Genome Sequencing Center for Infectious Disease"/>
            <person name="Wu L."/>
            <person name="Ma J."/>
        </authorList>
    </citation>
    <scope>NUCLEOTIDE SEQUENCE [LARGE SCALE GENOMIC DNA]</scope>
    <source>
        <strain evidence="3">CCUG 50347</strain>
    </source>
</reference>
<name>A0ABV9RN71_9PSEU</name>
<accession>A0ABV9RN71</accession>
<organism evidence="2 3">
    <name type="scientific">Actinomycetospora chibensis</name>
    <dbReference type="NCBI Taxonomy" id="663606"/>
    <lineage>
        <taxon>Bacteria</taxon>
        <taxon>Bacillati</taxon>
        <taxon>Actinomycetota</taxon>
        <taxon>Actinomycetes</taxon>
        <taxon>Pseudonocardiales</taxon>
        <taxon>Pseudonocardiaceae</taxon>
        <taxon>Actinomycetospora</taxon>
    </lineage>
</organism>
<protein>
    <submittedName>
        <fullName evidence="2">Phosphopantetheine-binding protein</fullName>
    </submittedName>
</protein>
<evidence type="ECO:0000313" key="3">
    <source>
        <dbReference type="Proteomes" id="UP001595909"/>
    </source>
</evidence>
<proteinExistence type="predicted"/>
<dbReference type="EMBL" id="JBHSIM010000049">
    <property type="protein sequence ID" value="MFC4835255.1"/>
    <property type="molecule type" value="Genomic_DNA"/>
</dbReference>
<sequence>MTAPTTDEHARTVVRASLARIAPGPELDALADTDDVRDRLELDSLDFLAFVEHLARSTGIRIDEDDYPRLRTVASAAVFLAAAGPS</sequence>
<dbReference type="RefSeq" id="WP_274186959.1">
    <property type="nucleotide sequence ID" value="NZ_BAABHN010000049.1"/>
</dbReference>